<keyword evidence="1" id="KW-0520">NAD</keyword>
<keyword evidence="2" id="KW-0812">Transmembrane</keyword>
<evidence type="ECO:0000256" key="2">
    <source>
        <dbReference type="SAM" id="Phobius"/>
    </source>
</evidence>
<sequence>MPEELGNVVYAVVGVLLIVAGATFCARTVRHRDLLHRPGFLTLLGSGVGLMVIGAGFARYLLSRMPAGIERVESCVAVFIGGLVFAGCAITFFKLRGLLVDRNAAFPGYKVVNVVALLLCAWLGYAFVTEDTQNFDVAALFAMSLLAAALGAHMMTAADHEPHAPAFAIPGARVHARCGVLHRRGILERIELRGDPSHVVPGDEFSTPCWALRDECGVQRAGAYRRGVEWRYRGRQRYRAMRHPAGAPVLK</sequence>
<dbReference type="Proteomes" id="UP000789704">
    <property type="component" value="Unassembled WGS sequence"/>
</dbReference>
<name>A0A9N8RUJ6_9BURK</name>
<dbReference type="RefSeq" id="WP_228875964.1">
    <property type="nucleotide sequence ID" value="NZ_CAJQYX010000001.1"/>
</dbReference>
<evidence type="ECO:0000313" key="4">
    <source>
        <dbReference type="EMBL" id="CAG4894708.1"/>
    </source>
</evidence>
<protein>
    <recommendedName>
        <fullName evidence="3">NADP transhydrogenase beta-like domain-containing protein</fullName>
    </recommendedName>
</protein>
<feature type="transmembrane region" description="Helical" evidence="2">
    <location>
        <begin position="74"/>
        <end position="95"/>
    </location>
</feature>
<reference evidence="4" key="1">
    <citation type="submission" date="2021-04" db="EMBL/GenBank/DDBJ databases">
        <authorList>
            <person name="Vanwijnsberghe S."/>
        </authorList>
    </citation>
    <scope>NUCLEOTIDE SEQUENCE</scope>
    <source>
        <strain evidence="4">LMG 31841</strain>
    </source>
</reference>
<keyword evidence="5" id="KW-1185">Reference proteome</keyword>
<feature type="transmembrane region" description="Helical" evidence="2">
    <location>
        <begin position="7"/>
        <end position="29"/>
    </location>
</feature>
<dbReference type="InterPro" id="IPR034300">
    <property type="entry name" value="PNTB-like"/>
</dbReference>
<evidence type="ECO:0000313" key="5">
    <source>
        <dbReference type="Proteomes" id="UP000789704"/>
    </source>
</evidence>
<feature type="transmembrane region" description="Helical" evidence="2">
    <location>
        <begin position="135"/>
        <end position="155"/>
    </location>
</feature>
<keyword evidence="2" id="KW-0472">Membrane</keyword>
<dbReference type="Pfam" id="PF02233">
    <property type="entry name" value="PNTB"/>
    <property type="match status" value="1"/>
</dbReference>
<accession>A0A9N8RUJ6</accession>
<dbReference type="AlphaFoldDB" id="A0A9N8RUJ6"/>
<gene>
    <name evidence="4" type="ORF">LMG31841_01968</name>
</gene>
<feature type="domain" description="NADP transhydrogenase beta-like" evidence="3">
    <location>
        <begin position="14"/>
        <end position="157"/>
    </location>
</feature>
<organism evidence="4 5">
    <name type="scientific">Paraburkholderia saeva</name>
    <dbReference type="NCBI Taxonomy" id="2777537"/>
    <lineage>
        <taxon>Bacteria</taxon>
        <taxon>Pseudomonadati</taxon>
        <taxon>Pseudomonadota</taxon>
        <taxon>Betaproteobacteria</taxon>
        <taxon>Burkholderiales</taxon>
        <taxon>Burkholderiaceae</taxon>
        <taxon>Paraburkholderia</taxon>
    </lineage>
</organism>
<dbReference type="PANTHER" id="PTHR44758:SF1">
    <property type="entry name" value="NAD(P) TRANSHYDROGENASE SUBUNIT BETA"/>
    <property type="match status" value="1"/>
</dbReference>
<evidence type="ECO:0000256" key="1">
    <source>
        <dbReference type="ARBA" id="ARBA00023027"/>
    </source>
</evidence>
<dbReference type="EMBL" id="CAJQZC010000003">
    <property type="protein sequence ID" value="CAG4894708.1"/>
    <property type="molecule type" value="Genomic_DNA"/>
</dbReference>
<comment type="caution">
    <text evidence="4">The sequence shown here is derived from an EMBL/GenBank/DDBJ whole genome shotgun (WGS) entry which is preliminary data.</text>
</comment>
<feature type="transmembrane region" description="Helical" evidence="2">
    <location>
        <begin position="107"/>
        <end position="128"/>
    </location>
</feature>
<feature type="transmembrane region" description="Helical" evidence="2">
    <location>
        <begin position="41"/>
        <end position="62"/>
    </location>
</feature>
<proteinExistence type="predicted"/>
<dbReference type="PANTHER" id="PTHR44758">
    <property type="entry name" value="NAD(P) TRANSHYDROGENASE SUBUNIT BETA"/>
    <property type="match status" value="1"/>
</dbReference>
<evidence type="ECO:0000259" key="3">
    <source>
        <dbReference type="Pfam" id="PF02233"/>
    </source>
</evidence>
<keyword evidence="2" id="KW-1133">Transmembrane helix</keyword>